<evidence type="ECO:0000256" key="3">
    <source>
        <dbReference type="ARBA" id="ARBA00022781"/>
    </source>
</evidence>
<dbReference type="Gene3D" id="3.30.70.1180">
    <property type="entry name" value="Vacuolar atp synthase subunit c, domain 1"/>
    <property type="match status" value="1"/>
</dbReference>
<feature type="region of interest" description="Disordered" evidence="7">
    <location>
        <begin position="351"/>
        <end position="381"/>
    </location>
</feature>
<dbReference type="PANTHER" id="PTHR10137:SF0">
    <property type="entry name" value="V-TYPE PROTON ATPASE SUBUNIT C"/>
    <property type="match status" value="1"/>
</dbReference>
<evidence type="ECO:0000256" key="4">
    <source>
        <dbReference type="ARBA" id="ARBA00023065"/>
    </source>
</evidence>
<evidence type="ECO:0000256" key="2">
    <source>
        <dbReference type="ARBA" id="ARBA00022448"/>
    </source>
</evidence>
<keyword evidence="2 6" id="KW-0813">Transport</keyword>
<evidence type="ECO:0000256" key="6">
    <source>
        <dbReference type="RuleBase" id="RU364010"/>
    </source>
</evidence>
<organism evidence="8 9">
    <name type="scientific">Polychaeton citri CBS 116435</name>
    <dbReference type="NCBI Taxonomy" id="1314669"/>
    <lineage>
        <taxon>Eukaryota</taxon>
        <taxon>Fungi</taxon>
        <taxon>Dikarya</taxon>
        <taxon>Ascomycota</taxon>
        <taxon>Pezizomycotina</taxon>
        <taxon>Dothideomycetes</taxon>
        <taxon>Dothideomycetidae</taxon>
        <taxon>Capnodiales</taxon>
        <taxon>Capnodiaceae</taxon>
        <taxon>Polychaeton</taxon>
    </lineage>
</organism>
<dbReference type="AlphaFoldDB" id="A0A9P4Q8W9"/>
<dbReference type="SUPFAM" id="SSF118203">
    <property type="entry name" value="Vacuolar ATP synthase subunit C"/>
    <property type="match status" value="1"/>
</dbReference>
<dbReference type="InterPro" id="IPR004907">
    <property type="entry name" value="ATPase_V1-cplx_csu"/>
</dbReference>
<evidence type="ECO:0000313" key="8">
    <source>
        <dbReference type="EMBL" id="KAF2722762.1"/>
    </source>
</evidence>
<protein>
    <recommendedName>
        <fullName evidence="6">V-type proton ATPase subunit C</fullName>
    </recommendedName>
</protein>
<keyword evidence="4 6" id="KW-0406">Ion transport</keyword>
<dbReference type="PANTHER" id="PTHR10137">
    <property type="entry name" value="V-TYPE PROTON ATPASE SUBUNIT C"/>
    <property type="match status" value="1"/>
</dbReference>
<evidence type="ECO:0000256" key="7">
    <source>
        <dbReference type="SAM" id="MobiDB-lite"/>
    </source>
</evidence>
<feature type="compositionally biased region" description="Basic and acidic residues" evidence="7">
    <location>
        <begin position="355"/>
        <end position="364"/>
    </location>
</feature>
<dbReference type="GO" id="GO:0000221">
    <property type="term" value="C:vacuolar proton-transporting V-type ATPase, V1 domain"/>
    <property type="evidence" value="ECO:0007669"/>
    <property type="project" value="TreeGrafter"/>
</dbReference>
<name>A0A9P4Q8W9_9PEZI</name>
<evidence type="ECO:0000256" key="5">
    <source>
        <dbReference type="ARBA" id="ARBA00053565"/>
    </source>
</evidence>
<comment type="subunit">
    <text evidence="6">V-ATPase is a heteromultimeric enzyme composed of a peripheral catalytic V1 complex (components A to H) attached to an integral membrane V0 proton pore complex.</text>
</comment>
<comment type="function">
    <text evidence="6">Subunit of the V1 complex of vacuolar(H+)-ATPase (V-ATPase), a multisubunit enzyme composed of a peripheral complex (V1) that hydrolyzes ATP and a membrane integral complex (V0) that translocates protons. V-ATPase is responsible for acidifying and maintaining the pH of intracellular compartments and in some cell types, is targeted to the plasma membrane, where it is responsible for acidifying the extracellular environment. Subunit C is necessary for the assembly of the catalytic sector of the enzyme and is likely to have a specific function in its catalytic activity.</text>
</comment>
<comment type="caution">
    <text evidence="8">The sequence shown here is derived from an EMBL/GenBank/DDBJ whole genome shotgun (WGS) entry which is preliminary data.</text>
</comment>
<dbReference type="Proteomes" id="UP000799441">
    <property type="component" value="Unassembled WGS sequence"/>
</dbReference>
<evidence type="ECO:0000313" key="9">
    <source>
        <dbReference type="Proteomes" id="UP000799441"/>
    </source>
</evidence>
<dbReference type="CDD" id="cd14785">
    <property type="entry name" value="V-ATPase_C"/>
    <property type="match status" value="1"/>
</dbReference>
<dbReference type="Gene3D" id="3.30.70.100">
    <property type="match status" value="1"/>
</dbReference>
<sequence>MAPPNTYFLVSLPTSISPSNSHDEALTTLRSAVTTDLGNTTNFPVPTFKIGTLDALISQADSLAKLDNTCKAVVEKISDSLRTLLEGDEAKIQEQRVVNDRPVETYLQNFNWNKVKYRADKPIPELTSLLQSEIGSVDGDVKGKFGQYNTTKQNLAAMLRARTGNLSQKSLTEVVNPETLLKPDDSEYLQQHLVAVPKTQEKDFLKSYEKLTEMVVPRSASLIAKDDEFVLYVVTVFKKHSPEFVHKCREHRWFPREFKFHEGGREGEEQELRDLQKEERRIWNEALRLGRTGFSDAVMAWVHVLALRVFTETVLRYGLPLEFVCGIVKTNPKASKKAKANLDARFSDLGGNAVSRDKKGKPTQDDSSVQQDMAGAGFGGDQGYEPYVFYQFEVA</sequence>
<keyword evidence="3 6" id="KW-0375">Hydrogen ion transport</keyword>
<dbReference type="Pfam" id="PF03223">
    <property type="entry name" value="V-ATPase_C"/>
    <property type="match status" value="1"/>
</dbReference>
<dbReference type="OrthoDB" id="6605928at2759"/>
<accession>A0A9P4Q8W9</accession>
<comment type="similarity">
    <text evidence="1 6">Belongs to the V-ATPase C subunit family.</text>
</comment>
<dbReference type="Gene3D" id="1.20.1460.10">
    <property type="entry name" value="subunit c (vma5p) of the yeast v-atpase, domain 2"/>
    <property type="match status" value="1"/>
</dbReference>
<gene>
    <name evidence="8" type="ORF">K431DRAFT_265799</name>
</gene>
<reference evidence="8" key="1">
    <citation type="journal article" date="2020" name="Stud. Mycol.">
        <title>101 Dothideomycetes genomes: a test case for predicting lifestyles and emergence of pathogens.</title>
        <authorList>
            <person name="Haridas S."/>
            <person name="Albert R."/>
            <person name="Binder M."/>
            <person name="Bloem J."/>
            <person name="Labutti K."/>
            <person name="Salamov A."/>
            <person name="Andreopoulos B."/>
            <person name="Baker S."/>
            <person name="Barry K."/>
            <person name="Bills G."/>
            <person name="Bluhm B."/>
            <person name="Cannon C."/>
            <person name="Castanera R."/>
            <person name="Culley D."/>
            <person name="Daum C."/>
            <person name="Ezra D."/>
            <person name="Gonzalez J."/>
            <person name="Henrissat B."/>
            <person name="Kuo A."/>
            <person name="Liang C."/>
            <person name="Lipzen A."/>
            <person name="Lutzoni F."/>
            <person name="Magnuson J."/>
            <person name="Mondo S."/>
            <person name="Nolan M."/>
            <person name="Ohm R."/>
            <person name="Pangilinan J."/>
            <person name="Park H.-J."/>
            <person name="Ramirez L."/>
            <person name="Alfaro M."/>
            <person name="Sun H."/>
            <person name="Tritt A."/>
            <person name="Yoshinaga Y."/>
            <person name="Zwiers L.-H."/>
            <person name="Turgeon B."/>
            <person name="Goodwin S."/>
            <person name="Spatafora J."/>
            <person name="Crous P."/>
            <person name="Grigoriev I."/>
        </authorList>
    </citation>
    <scope>NUCLEOTIDE SEQUENCE</scope>
    <source>
        <strain evidence="8">CBS 116435</strain>
    </source>
</reference>
<dbReference type="EMBL" id="MU003780">
    <property type="protein sequence ID" value="KAF2722762.1"/>
    <property type="molecule type" value="Genomic_DNA"/>
</dbReference>
<keyword evidence="9" id="KW-1185">Reference proteome</keyword>
<dbReference type="FunFam" id="3.30.70.100:FF:000002">
    <property type="entry name" value="V-type proton ATPase subunit C"/>
    <property type="match status" value="1"/>
</dbReference>
<comment type="function">
    <text evidence="5">Subunit of the V1 complex of vacuolar(H+)-ATPase (V-ATPase), a multisubunit enzyme composed of a peripheral complex (V1) that hydrolyzes ATP and a membrane integral complex (V0) that translocates protons. V-ATPase is responsible for acidifying and maintaining the pH of intracellular compartments. Subunit C is necessary for the assembly of the catalytic sector of the enzyme and is likely to have a specific function in its catalytic activity. Reversibly leaves the enzyme after glucose depletion, causing the catalytic subcomplex V1 to detach from the V0 section.</text>
</comment>
<proteinExistence type="inferred from homology"/>
<evidence type="ECO:0000256" key="1">
    <source>
        <dbReference type="ARBA" id="ARBA00006138"/>
    </source>
</evidence>
<dbReference type="InterPro" id="IPR036132">
    <property type="entry name" value="Vac_ATP_synth_c_sf"/>
</dbReference>
<dbReference type="GO" id="GO:0046961">
    <property type="term" value="F:proton-transporting ATPase activity, rotational mechanism"/>
    <property type="evidence" value="ECO:0007669"/>
    <property type="project" value="InterPro"/>
</dbReference>